<dbReference type="PANTHER" id="PTHR14523">
    <property type="entry name" value="UNCHARACTERIZED PROTEIN C17ORF53 HOMOLOG"/>
    <property type="match status" value="1"/>
</dbReference>
<protein>
    <submittedName>
        <fullName evidence="1">Uncharacterized protein</fullName>
    </submittedName>
</protein>
<dbReference type="PANTHER" id="PTHR14523:SF1">
    <property type="entry name" value="HOMOLOGOUS RECOMBINATION OB-FOLD PROTEIN"/>
    <property type="match status" value="1"/>
</dbReference>
<dbReference type="EMBL" id="BKCJ010004986">
    <property type="protein sequence ID" value="GEU64242.1"/>
    <property type="molecule type" value="Genomic_DNA"/>
</dbReference>
<evidence type="ECO:0000313" key="1">
    <source>
        <dbReference type="EMBL" id="GEU64242.1"/>
    </source>
</evidence>
<dbReference type="GO" id="GO:0000725">
    <property type="term" value="P:recombinational repair"/>
    <property type="evidence" value="ECO:0007669"/>
    <property type="project" value="InterPro"/>
</dbReference>
<dbReference type="AlphaFoldDB" id="A0A6L2LUW4"/>
<name>A0A6L2LUW4_TANCI</name>
<reference evidence="1" key="1">
    <citation type="journal article" date="2019" name="Sci. Rep.">
        <title>Draft genome of Tanacetum cinerariifolium, the natural source of mosquito coil.</title>
        <authorList>
            <person name="Yamashiro T."/>
            <person name="Shiraishi A."/>
            <person name="Satake H."/>
            <person name="Nakayama K."/>
        </authorList>
    </citation>
    <scope>NUCLEOTIDE SEQUENCE</scope>
</reference>
<accession>A0A6L2LUW4</accession>
<comment type="caution">
    <text evidence="1">The sequence shown here is derived from an EMBL/GenBank/DDBJ whole genome shotgun (WGS) entry which is preliminary data.</text>
</comment>
<dbReference type="InterPro" id="IPR028045">
    <property type="entry name" value="HROB"/>
</dbReference>
<gene>
    <name evidence="1" type="ORF">Tci_036220</name>
</gene>
<sequence>MNSPLNYEWEQLLDIDDFDLLLTHVLCPCNSYVRETSITTTTQMPVGIIQVEEKSIKIILSPAGIVQVAKLCKQLDIHEGEGGDKFVLLIQEYIRKVIDDAGEDKDFKGDIENYLKNGKLKQVVEIINSCTPNLLGDLTVTLKDLSCTIPVFSPKPSMHYLNITMRNMVKVFYKNTFPGNGSGVGGSRMLMEEEEIVKLMKEEEMVNLELQVCRDVTDQDEEALNLALEEEARQTRAAQEMTNNTNRRLIVDLEALGERGDAVRCLDHMREIVARDFTKLGVLEKLFAGTHVEIGLKDSYAADIQEKE</sequence>
<proteinExistence type="predicted"/>
<organism evidence="1">
    <name type="scientific">Tanacetum cinerariifolium</name>
    <name type="common">Dalmatian daisy</name>
    <name type="synonym">Chrysanthemum cinerariifolium</name>
    <dbReference type="NCBI Taxonomy" id="118510"/>
    <lineage>
        <taxon>Eukaryota</taxon>
        <taxon>Viridiplantae</taxon>
        <taxon>Streptophyta</taxon>
        <taxon>Embryophyta</taxon>
        <taxon>Tracheophyta</taxon>
        <taxon>Spermatophyta</taxon>
        <taxon>Magnoliopsida</taxon>
        <taxon>eudicotyledons</taxon>
        <taxon>Gunneridae</taxon>
        <taxon>Pentapetalae</taxon>
        <taxon>asterids</taxon>
        <taxon>campanulids</taxon>
        <taxon>Asterales</taxon>
        <taxon>Asteraceae</taxon>
        <taxon>Asteroideae</taxon>
        <taxon>Anthemideae</taxon>
        <taxon>Anthemidinae</taxon>
        <taxon>Tanacetum</taxon>
    </lineage>
</organism>